<dbReference type="InterPro" id="IPR016039">
    <property type="entry name" value="Thiolase-like"/>
</dbReference>
<dbReference type="Pfam" id="PF02801">
    <property type="entry name" value="Ketoacyl-synt_C"/>
    <property type="match status" value="1"/>
</dbReference>
<dbReference type="SMART" id="SM00825">
    <property type="entry name" value="PKS_KS"/>
    <property type="match status" value="1"/>
</dbReference>
<keyword evidence="1" id="KW-0596">Phosphopantetheine</keyword>
<dbReference type="InterPro" id="IPR014030">
    <property type="entry name" value="Ketoacyl_synth_N"/>
</dbReference>
<dbReference type="Gene3D" id="3.40.47.10">
    <property type="match status" value="2"/>
</dbReference>
<dbReference type="PANTHER" id="PTHR43775:SF37">
    <property type="entry name" value="SI:DKEY-61P9.11"/>
    <property type="match status" value="1"/>
</dbReference>
<dbReference type="InterPro" id="IPR050091">
    <property type="entry name" value="PKS_NRPS_Biosynth_Enz"/>
</dbReference>
<comment type="similarity">
    <text evidence="3">Belongs to the thiolase-like superfamily. Beta-ketoacyl-ACP synthases family.</text>
</comment>
<dbReference type="Pfam" id="PF00109">
    <property type="entry name" value="ketoacyl-synt"/>
    <property type="match status" value="1"/>
</dbReference>
<proteinExistence type="inferred from homology"/>
<evidence type="ECO:0000259" key="4">
    <source>
        <dbReference type="PROSITE" id="PS52004"/>
    </source>
</evidence>
<reference evidence="6" key="3">
    <citation type="submission" date="2025-08" db="UniProtKB">
        <authorList>
            <consortium name="RefSeq"/>
        </authorList>
    </citation>
    <scope>IDENTIFICATION</scope>
    <source>
        <strain evidence="6">NI907</strain>
    </source>
</reference>
<dbReference type="Proteomes" id="UP000515153">
    <property type="component" value="Unplaced"/>
</dbReference>
<dbReference type="RefSeq" id="XP_030985881.1">
    <property type="nucleotide sequence ID" value="XM_031122613.1"/>
</dbReference>
<accession>A0A6P8BFQ3</accession>
<keyword evidence="3" id="KW-0808">Transferase</keyword>
<dbReference type="GO" id="GO:0006633">
    <property type="term" value="P:fatty acid biosynthetic process"/>
    <property type="evidence" value="ECO:0007669"/>
    <property type="project" value="TreeGrafter"/>
</dbReference>
<sequence length="463" mass="50099">MPLLKTSNGTRDAYGTTTNGHKMARMSPLMSASPTQSQQLKPLDCRHLRHGMSTAGRKPVGVPHRREGGRSLVPKTRFNMDAHYSCIKKPGTSISKHGYFLDESVDVGALDTSFFSMTKTEVEWLDPQQKLMLEVARGSVDNAGETNAKGSTVGVYVGGYGQDWYVKTYWYSSYTIVASQDFLLAELISHEMDLEGPSMTILTACSSWLVGLNEACMAIAKGRAQSRCETFSAHADGYARGEGIVSLYVKSLSAAIRDRNSIRAVISGATANFDGRTNPLLLPSAINHEALIRRAYEHAGIRDVSRKASVECHGTVTAAGDRLEAEAVASVFGREGIYMGAIKPNLGHSEGASGLTAVIKPVVAVEHRIIPPNIKFAPLNPQIPFAEAKLQIPEEPTPWPADRDERVSNNAFGIGGSNAHIIIESRASYLASRSRPHTDARIIQDTSAATITGTNSDPQLLLF</sequence>
<evidence type="ECO:0000256" key="1">
    <source>
        <dbReference type="ARBA" id="ARBA00022450"/>
    </source>
</evidence>
<organism evidence="5 6">
    <name type="scientific">Pyricularia grisea</name>
    <name type="common">Crabgrass-specific blast fungus</name>
    <name type="synonym">Magnaporthe grisea</name>
    <dbReference type="NCBI Taxonomy" id="148305"/>
    <lineage>
        <taxon>Eukaryota</taxon>
        <taxon>Fungi</taxon>
        <taxon>Dikarya</taxon>
        <taxon>Ascomycota</taxon>
        <taxon>Pezizomycotina</taxon>
        <taxon>Sordariomycetes</taxon>
        <taxon>Sordariomycetidae</taxon>
        <taxon>Magnaporthales</taxon>
        <taxon>Pyriculariaceae</taxon>
        <taxon>Pyricularia</taxon>
    </lineage>
</organism>
<dbReference type="GO" id="GO:0004312">
    <property type="term" value="F:fatty acid synthase activity"/>
    <property type="evidence" value="ECO:0007669"/>
    <property type="project" value="TreeGrafter"/>
</dbReference>
<dbReference type="Pfam" id="PF16197">
    <property type="entry name" value="KAsynt_C_assoc"/>
    <property type="match status" value="1"/>
</dbReference>
<evidence type="ECO:0000256" key="2">
    <source>
        <dbReference type="ARBA" id="ARBA00022553"/>
    </source>
</evidence>
<keyword evidence="5" id="KW-1185">Reference proteome</keyword>
<dbReference type="InterPro" id="IPR020841">
    <property type="entry name" value="PKS_Beta-ketoAc_synthase_dom"/>
</dbReference>
<dbReference type="KEGG" id="pgri:PgNI_02550"/>
<keyword evidence="2" id="KW-0597">Phosphoprotein</keyword>
<evidence type="ECO:0000313" key="6">
    <source>
        <dbReference type="RefSeq" id="XP_030985881.1"/>
    </source>
</evidence>
<dbReference type="CDD" id="cd00833">
    <property type="entry name" value="PKS"/>
    <property type="match status" value="1"/>
</dbReference>
<evidence type="ECO:0000256" key="3">
    <source>
        <dbReference type="RuleBase" id="RU003694"/>
    </source>
</evidence>
<evidence type="ECO:0000313" key="5">
    <source>
        <dbReference type="Proteomes" id="UP000515153"/>
    </source>
</evidence>
<dbReference type="AlphaFoldDB" id="A0A6P8BFQ3"/>
<dbReference type="GO" id="GO:0044550">
    <property type="term" value="P:secondary metabolite biosynthetic process"/>
    <property type="evidence" value="ECO:0007669"/>
    <property type="project" value="TreeGrafter"/>
</dbReference>
<dbReference type="PROSITE" id="PS52004">
    <property type="entry name" value="KS3_2"/>
    <property type="match status" value="1"/>
</dbReference>
<dbReference type="InterPro" id="IPR014031">
    <property type="entry name" value="Ketoacyl_synth_C"/>
</dbReference>
<reference evidence="6" key="1">
    <citation type="journal article" date="2019" name="Mol. Biol. Evol.">
        <title>Blast fungal genomes show frequent chromosomal changes, gene gains and losses, and effector gene turnover.</title>
        <authorList>
            <person name="Gomez Luciano L.B."/>
            <person name="Jason Tsai I."/>
            <person name="Chuma I."/>
            <person name="Tosa Y."/>
            <person name="Chen Y.H."/>
            <person name="Li J.Y."/>
            <person name="Li M.Y."/>
            <person name="Jade Lu M.Y."/>
            <person name="Nakayashiki H."/>
            <person name="Li W.H."/>
        </authorList>
    </citation>
    <scope>NUCLEOTIDE SEQUENCE</scope>
    <source>
        <strain evidence="6">NI907</strain>
    </source>
</reference>
<protein>
    <recommendedName>
        <fullName evidence="4">Ketosynthase family 3 (KS3) domain-containing protein</fullName>
    </recommendedName>
</protein>
<feature type="domain" description="Ketosynthase family 3 (KS3)" evidence="4">
    <location>
        <begin position="35"/>
        <end position="425"/>
    </location>
</feature>
<dbReference type="PANTHER" id="PTHR43775">
    <property type="entry name" value="FATTY ACID SYNTHASE"/>
    <property type="match status" value="1"/>
</dbReference>
<dbReference type="SUPFAM" id="SSF53901">
    <property type="entry name" value="Thiolase-like"/>
    <property type="match status" value="2"/>
</dbReference>
<name>A0A6P8BFQ3_PYRGI</name>
<dbReference type="InterPro" id="IPR032821">
    <property type="entry name" value="PKS_assoc"/>
</dbReference>
<gene>
    <name evidence="6" type="ORF">PgNI_02550</name>
</gene>
<dbReference type="GeneID" id="41957524"/>
<reference evidence="6" key="2">
    <citation type="submission" date="2019-10" db="EMBL/GenBank/DDBJ databases">
        <authorList>
            <consortium name="NCBI Genome Project"/>
        </authorList>
    </citation>
    <scope>NUCLEOTIDE SEQUENCE</scope>
    <source>
        <strain evidence="6">NI907</strain>
    </source>
</reference>